<proteinExistence type="predicted"/>
<name>A0A4R3KWN6_9SPHI</name>
<dbReference type="EMBL" id="SMAD01000001">
    <property type="protein sequence ID" value="TCS90035.1"/>
    <property type="molecule type" value="Genomic_DNA"/>
</dbReference>
<dbReference type="PANTHER" id="PTHR30267:SF2">
    <property type="entry name" value="PROTEIN PRKA"/>
    <property type="match status" value="1"/>
</dbReference>
<dbReference type="RefSeq" id="WP_132127503.1">
    <property type="nucleotide sequence ID" value="NZ_CP042432.1"/>
</dbReference>
<dbReference type="Proteomes" id="UP000295807">
    <property type="component" value="Unassembled WGS sequence"/>
</dbReference>
<sequence length="501" mass="57104">MDLLNIKTFGALKKAGYRTRSIKDELRSNLVDALRNGQRTFEGIIGFENTVIPDIETAILSRHNILLLGLRGQAKTRIARLMTGLLDEYIPYVEGSEIYDDPFHPISWFARTRLQEMGDDTPVAWLHRQERYTEKLATPDVTVADLIGDVDPIKAATLKLPYSDERVIHFGLIPRSHRGIFVINELPDLQARIQVALFNILQESDIQIRGFKLRLPLDVQFMFTANPEDYTNRGSIVTPLKDRIESQILTHYPKTIEISRKITGQEALLTDGQLKSVQVHDLLKDLVEQIAFEARNSEYIDKKSGVSARLTISAYENLVSAAERRLLLNNEKNTTARISDLFGVLLAITGKIELVYEGEQEGPAKVAHILIGKAIKSLLPAYLPDPEKSRKNKRRNPYAEIVDWFGHENKLSLSQDLSDKEYARQLRLVPGLKELVKEFQPKADEKTRLLLMELALHALAEHSMLSKHYLENGYEFKDMFNSLFNTAIDDEDNFNEDNINL</sequence>
<evidence type="ECO:0000313" key="2">
    <source>
        <dbReference type="Proteomes" id="UP000295807"/>
    </source>
</evidence>
<organism evidence="1 2">
    <name type="scientific">Anseongella ginsenosidimutans</name>
    <dbReference type="NCBI Taxonomy" id="496056"/>
    <lineage>
        <taxon>Bacteria</taxon>
        <taxon>Pseudomonadati</taxon>
        <taxon>Bacteroidota</taxon>
        <taxon>Sphingobacteriia</taxon>
        <taxon>Sphingobacteriales</taxon>
        <taxon>Sphingobacteriaceae</taxon>
        <taxon>Anseongella</taxon>
    </lineage>
</organism>
<keyword evidence="2" id="KW-1185">Reference proteome</keyword>
<evidence type="ECO:0000313" key="1">
    <source>
        <dbReference type="EMBL" id="TCS90035.1"/>
    </source>
</evidence>
<dbReference type="InterPro" id="IPR027417">
    <property type="entry name" value="P-loop_NTPase"/>
</dbReference>
<accession>A0A4R3KWN6</accession>
<dbReference type="SUPFAM" id="SSF52540">
    <property type="entry name" value="P-loop containing nucleoside triphosphate hydrolases"/>
    <property type="match status" value="1"/>
</dbReference>
<dbReference type="Gene3D" id="3.40.50.300">
    <property type="entry name" value="P-loop containing nucleotide triphosphate hydrolases"/>
    <property type="match status" value="1"/>
</dbReference>
<reference evidence="1 2" key="1">
    <citation type="submission" date="2019-03" db="EMBL/GenBank/DDBJ databases">
        <title>Genomic Encyclopedia of Type Strains, Phase IV (KMG-IV): sequencing the most valuable type-strain genomes for metagenomic binning, comparative biology and taxonomic classification.</title>
        <authorList>
            <person name="Goeker M."/>
        </authorList>
    </citation>
    <scope>NUCLEOTIDE SEQUENCE [LARGE SCALE GENOMIC DNA]</scope>
    <source>
        <strain evidence="1 2">DSM 21100</strain>
    </source>
</reference>
<comment type="caution">
    <text evidence="1">The sequence shown here is derived from an EMBL/GenBank/DDBJ whole genome shotgun (WGS) entry which is preliminary data.</text>
</comment>
<dbReference type="AlphaFoldDB" id="A0A4R3KWN6"/>
<dbReference type="GO" id="GO:0004672">
    <property type="term" value="F:protein kinase activity"/>
    <property type="evidence" value="ECO:0007669"/>
    <property type="project" value="TreeGrafter"/>
</dbReference>
<dbReference type="PANTHER" id="PTHR30267">
    <property type="entry name" value="PROTEIN KINASE PRKA"/>
    <property type="match status" value="1"/>
</dbReference>
<protein>
    <submittedName>
        <fullName evidence="1">Magnesium chelatase subunit I</fullName>
    </submittedName>
</protein>
<dbReference type="OrthoDB" id="9760760at2"/>
<gene>
    <name evidence="1" type="ORF">EDD80_101233</name>
</gene>